<comment type="caution">
    <text evidence="1">The sequence shown here is derived from an EMBL/GenBank/DDBJ whole genome shotgun (WGS) entry which is preliminary data.</text>
</comment>
<dbReference type="AlphaFoldDB" id="A0A397SCU9"/>
<proteinExistence type="predicted"/>
<accession>A0A397SCU9</accession>
<gene>
    <name evidence="1" type="ORF">C1645_496060</name>
</gene>
<dbReference type="OrthoDB" id="2400221at2759"/>
<protein>
    <submittedName>
        <fullName evidence="1">Uncharacterized protein</fullName>
    </submittedName>
</protein>
<name>A0A397SCU9_9GLOM</name>
<evidence type="ECO:0000313" key="2">
    <source>
        <dbReference type="Proteomes" id="UP000265703"/>
    </source>
</evidence>
<evidence type="ECO:0000313" key="1">
    <source>
        <dbReference type="EMBL" id="RIA82689.1"/>
    </source>
</evidence>
<keyword evidence="2" id="KW-1185">Reference proteome</keyword>
<sequence>MYTAIKSLVYHNALQMQFDWFIIFTIAAELDPNYTFIDHLKSLKYPDDNLLVKFIEKIEISRTYFKGIKFEAYVKIAKWLIQLCHNMDSLFKLWSDILLHSNEIDENICECFIERFRENITEQDDAVDLESHFEKLPKDYLFDVSEAFQSQILFLLESPDRIWSKENITAIKKLLYDDNLIQSLELISESNTVELLNIFPEILDNWFSNNFTDTKRKRYQKSVQFGLKIF</sequence>
<dbReference type="EMBL" id="QKYT01000641">
    <property type="protein sequence ID" value="RIA82689.1"/>
    <property type="molecule type" value="Genomic_DNA"/>
</dbReference>
<organism evidence="1 2">
    <name type="scientific">Glomus cerebriforme</name>
    <dbReference type="NCBI Taxonomy" id="658196"/>
    <lineage>
        <taxon>Eukaryota</taxon>
        <taxon>Fungi</taxon>
        <taxon>Fungi incertae sedis</taxon>
        <taxon>Mucoromycota</taxon>
        <taxon>Glomeromycotina</taxon>
        <taxon>Glomeromycetes</taxon>
        <taxon>Glomerales</taxon>
        <taxon>Glomeraceae</taxon>
        <taxon>Glomus</taxon>
    </lineage>
</organism>
<reference evidence="1 2" key="1">
    <citation type="submission" date="2018-06" db="EMBL/GenBank/DDBJ databases">
        <title>Comparative genomics reveals the genomic features of Rhizophagus irregularis, R. cerebriforme, R. diaphanum and Gigaspora rosea, and their symbiotic lifestyle signature.</title>
        <authorList>
            <person name="Morin E."/>
            <person name="San Clemente H."/>
            <person name="Chen E.C.H."/>
            <person name="De La Providencia I."/>
            <person name="Hainaut M."/>
            <person name="Kuo A."/>
            <person name="Kohler A."/>
            <person name="Murat C."/>
            <person name="Tang N."/>
            <person name="Roy S."/>
            <person name="Loubradou J."/>
            <person name="Henrissat B."/>
            <person name="Grigoriev I.V."/>
            <person name="Corradi N."/>
            <person name="Roux C."/>
            <person name="Martin F.M."/>
        </authorList>
    </citation>
    <scope>NUCLEOTIDE SEQUENCE [LARGE SCALE GENOMIC DNA]</scope>
    <source>
        <strain evidence="1 2">DAOM 227022</strain>
    </source>
</reference>
<dbReference type="STRING" id="658196.A0A397SCU9"/>
<dbReference type="Proteomes" id="UP000265703">
    <property type="component" value="Unassembled WGS sequence"/>
</dbReference>